<keyword evidence="2" id="KW-0479">Metal-binding</keyword>
<dbReference type="KEGG" id="mdn:JT25_007645"/>
<dbReference type="EMBL" id="CP014476">
    <property type="protein sequence ID" value="AMK76365.1"/>
    <property type="molecule type" value="Genomic_DNA"/>
</dbReference>
<evidence type="ECO:0000256" key="4">
    <source>
        <dbReference type="ARBA" id="ARBA00023014"/>
    </source>
</evidence>
<keyword evidence="7" id="KW-1185">Reference proteome</keyword>
<evidence type="ECO:0000313" key="6">
    <source>
        <dbReference type="EMBL" id="AMK76365.1"/>
    </source>
</evidence>
<dbReference type="InterPro" id="IPR036922">
    <property type="entry name" value="Rieske_2Fe-2S_sf"/>
</dbReference>
<dbReference type="GO" id="GO:0051537">
    <property type="term" value="F:2 iron, 2 sulfur cluster binding"/>
    <property type="evidence" value="ECO:0007669"/>
    <property type="project" value="UniProtKB-KW"/>
</dbReference>
<dbReference type="RefSeq" id="WP_036275332.1">
    <property type="nucleotide sequence ID" value="NZ_CP014476.1"/>
</dbReference>
<reference evidence="6 7" key="1">
    <citation type="journal article" date="2015" name="Environ. Microbiol.">
        <title>Methane oxidation coupled to nitrate reduction under hypoxia by the Gammaproteobacterium Methylomonas denitrificans, sp. nov. type strain FJG1.</title>
        <authorList>
            <person name="Kits K.D."/>
            <person name="Klotz M.G."/>
            <person name="Stein L.Y."/>
        </authorList>
    </citation>
    <scope>NUCLEOTIDE SEQUENCE [LARGE SCALE GENOMIC DNA]</scope>
    <source>
        <strain evidence="6 7">FJG1</strain>
    </source>
</reference>
<keyword evidence="3" id="KW-0408">Iron</keyword>
<gene>
    <name evidence="6" type="ORF">JT25_007645</name>
</gene>
<feature type="domain" description="Rieske" evidence="5">
    <location>
        <begin position="6"/>
        <end position="112"/>
    </location>
</feature>
<accession>A0A126T2R6</accession>
<dbReference type="Gene3D" id="2.102.10.10">
    <property type="entry name" value="Rieske [2Fe-2S] iron-sulphur domain"/>
    <property type="match status" value="1"/>
</dbReference>
<evidence type="ECO:0000259" key="5">
    <source>
        <dbReference type="PROSITE" id="PS51296"/>
    </source>
</evidence>
<evidence type="ECO:0000313" key="7">
    <source>
        <dbReference type="Proteomes" id="UP000030512"/>
    </source>
</evidence>
<proteinExistence type="predicted"/>
<protein>
    <submittedName>
        <fullName evidence="6">(2Fe-2S)-binding protein</fullName>
    </submittedName>
</protein>
<name>A0A126T2R6_9GAMM</name>
<dbReference type="OrthoDB" id="9794779at2"/>
<evidence type="ECO:0000256" key="1">
    <source>
        <dbReference type="ARBA" id="ARBA00022714"/>
    </source>
</evidence>
<evidence type="ECO:0000256" key="3">
    <source>
        <dbReference type="ARBA" id="ARBA00023004"/>
    </source>
</evidence>
<dbReference type="Pfam" id="PF00355">
    <property type="entry name" value="Rieske"/>
    <property type="match status" value="1"/>
</dbReference>
<keyword evidence="4" id="KW-0411">Iron-sulfur</keyword>
<dbReference type="SUPFAM" id="SSF50022">
    <property type="entry name" value="ISP domain"/>
    <property type="match status" value="1"/>
</dbReference>
<dbReference type="AlphaFoldDB" id="A0A126T2R6"/>
<dbReference type="PROSITE" id="PS51296">
    <property type="entry name" value="RIESKE"/>
    <property type="match status" value="1"/>
</dbReference>
<dbReference type="InterPro" id="IPR017941">
    <property type="entry name" value="Rieske_2Fe-2S"/>
</dbReference>
<sequence length="121" mass="13667">MSVKHPFTICPTQQLPELGKFSFDLLYRGTPRNAVLVRFQGEVYGYLNQCVHMPKALDCENSNIFDESGRYLQCSMHSICYDPISGESLSEICLGKKLTALKVKEQGDWIYLVDKRAAITG</sequence>
<organism evidence="6 7">
    <name type="scientific">Methylomonas denitrificans</name>
    <dbReference type="NCBI Taxonomy" id="1538553"/>
    <lineage>
        <taxon>Bacteria</taxon>
        <taxon>Pseudomonadati</taxon>
        <taxon>Pseudomonadota</taxon>
        <taxon>Gammaproteobacteria</taxon>
        <taxon>Methylococcales</taxon>
        <taxon>Methylococcaceae</taxon>
        <taxon>Methylomonas</taxon>
    </lineage>
</organism>
<dbReference type="Proteomes" id="UP000030512">
    <property type="component" value="Chromosome"/>
</dbReference>
<evidence type="ECO:0000256" key="2">
    <source>
        <dbReference type="ARBA" id="ARBA00022723"/>
    </source>
</evidence>
<dbReference type="GO" id="GO:0046872">
    <property type="term" value="F:metal ion binding"/>
    <property type="evidence" value="ECO:0007669"/>
    <property type="project" value="UniProtKB-KW"/>
</dbReference>
<dbReference type="STRING" id="1538553.JT25_007645"/>
<keyword evidence="1" id="KW-0001">2Fe-2S</keyword>